<accession>A0A835U673</accession>
<comment type="caution">
    <text evidence="1">The sequence shown here is derived from an EMBL/GenBank/DDBJ whole genome shotgun (WGS) entry which is preliminary data.</text>
</comment>
<protein>
    <submittedName>
        <fullName evidence="1">Uncharacterized protein</fullName>
    </submittedName>
</protein>
<evidence type="ECO:0000313" key="2">
    <source>
        <dbReference type="Proteomes" id="UP000639772"/>
    </source>
</evidence>
<proteinExistence type="predicted"/>
<sequence>KNVLTENMLAYFYRTVALSCNACNGVSSTRHRIQTCSKSSRKEKQLDLILRDVIGFVYTVCGAFLPISDQKLHTLLAFQFLACYTICNQIIQKNRSIHLLFYKLVYISLYGWKYTEFELSNSSL</sequence>
<dbReference type="EMBL" id="JADCNM010000189">
    <property type="protein sequence ID" value="KAG0449380.1"/>
    <property type="molecule type" value="Genomic_DNA"/>
</dbReference>
<evidence type="ECO:0000313" key="1">
    <source>
        <dbReference type="EMBL" id="KAG0449380.1"/>
    </source>
</evidence>
<feature type="non-terminal residue" evidence="1">
    <location>
        <position position="1"/>
    </location>
</feature>
<reference evidence="1 2" key="1">
    <citation type="journal article" date="2020" name="Nat. Food">
        <title>A phased Vanilla planifolia genome enables genetic improvement of flavour and production.</title>
        <authorList>
            <person name="Hasing T."/>
            <person name="Tang H."/>
            <person name="Brym M."/>
            <person name="Khazi F."/>
            <person name="Huang T."/>
            <person name="Chambers A.H."/>
        </authorList>
    </citation>
    <scope>NUCLEOTIDE SEQUENCE [LARGE SCALE GENOMIC DNA]</scope>
    <source>
        <tissue evidence="1">Leaf</tissue>
    </source>
</reference>
<organism evidence="1 2">
    <name type="scientific">Vanilla planifolia</name>
    <name type="common">Vanilla</name>
    <dbReference type="NCBI Taxonomy" id="51239"/>
    <lineage>
        <taxon>Eukaryota</taxon>
        <taxon>Viridiplantae</taxon>
        <taxon>Streptophyta</taxon>
        <taxon>Embryophyta</taxon>
        <taxon>Tracheophyta</taxon>
        <taxon>Spermatophyta</taxon>
        <taxon>Magnoliopsida</taxon>
        <taxon>Liliopsida</taxon>
        <taxon>Asparagales</taxon>
        <taxon>Orchidaceae</taxon>
        <taxon>Vanilloideae</taxon>
        <taxon>Vanilleae</taxon>
        <taxon>Vanilla</taxon>
    </lineage>
</organism>
<gene>
    <name evidence="1" type="ORF">HPP92_027333</name>
</gene>
<dbReference type="Proteomes" id="UP000639772">
    <property type="component" value="Unassembled WGS sequence"/>
</dbReference>
<name>A0A835U673_VANPL</name>
<dbReference type="AlphaFoldDB" id="A0A835U673"/>